<sequence>MAAFCATSSIDLAELFNEMFGMGPFPTLDVFQVKLSHFHRQTGTSYVIGNIISRELRTAKRRLINTDFARPLLGALLMPLGKQCPALICLV</sequence>
<dbReference type="Proteomes" id="UP000243686">
    <property type="component" value="Unassembled WGS sequence"/>
</dbReference>
<gene>
    <name evidence="1" type="ORF">X801_07766</name>
</gene>
<name>A0A1S8WPS8_OPIVI</name>
<keyword evidence="2" id="KW-1185">Reference proteome</keyword>
<proteinExistence type="predicted"/>
<organism evidence="1 2">
    <name type="scientific">Opisthorchis viverrini</name>
    <name type="common">Southeast Asian liver fluke</name>
    <dbReference type="NCBI Taxonomy" id="6198"/>
    <lineage>
        <taxon>Eukaryota</taxon>
        <taxon>Metazoa</taxon>
        <taxon>Spiralia</taxon>
        <taxon>Lophotrochozoa</taxon>
        <taxon>Platyhelminthes</taxon>
        <taxon>Trematoda</taxon>
        <taxon>Digenea</taxon>
        <taxon>Opisthorchiida</taxon>
        <taxon>Opisthorchiata</taxon>
        <taxon>Opisthorchiidae</taxon>
        <taxon>Opisthorchis</taxon>
    </lineage>
</organism>
<protein>
    <submittedName>
        <fullName evidence="1">Uncharacterized protein</fullName>
    </submittedName>
</protein>
<dbReference type="AlphaFoldDB" id="A0A1S8WPS8"/>
<reference evidence="1 2" key="1">
    <citation type="submission" date="2015-03" db="EMBL/GenBank/DDBJ databases">
        <title>Draft genome of the nematode, Opisthorchis viverrini.</title>
        <authorList>
            <person name="Mitreva M."/>
        </authorList>
    </citation>
    <scope>NUCLEOTIDE SEQUENCE [LARGE SCALE GENOMIC DNA]</scope>
    <source>
        <strain evidence="1">Khon Kaen</strain>
    </source>
</reference>
<evidence type="ECO:0000313" key="1">
    <source>
        <dbReference type="EMBL" id="OON16424.1"/>
    </source>
</evidence>
<evidence type="ECO:0000313" key="2">
    <source>
        <dbReference type="Proteomes" id="UP000243686"/>
    </source>
</evidence>
<dbReference type="EMBL" id="KV897546">
    <property type="protein sequence ID" value="OON16424.1"/>
    <property type="molecule type" value="Genomic_DNA"/>
</dbReference>
<accession>A0A1S8WPS8</accession>